<dbReference type="Pfam" id="PF00004">
    <property type="entry name" value="AAA"/>
    <property type="match status" value="1"/>
</dbReference>
<dbReference type="SUPFAM" id="SSF52540">
    <property type="entry name" value="P-loop containing nucleoside triphosphate hydrolases"/>
    <property type="match status" value="1"/>
</dbReference>
<dbReference type="GeneID" id="36134334"/>
<evidence type="ECO:0000256" key="1">
    <source>
        <dbReference type="ARBA" id="ARBA00006914"/>
    </source>
</evidence>
<keyword evidence="3" id="KW-0067">ATP-binding</keyword>
<evidence type="ECO:0000256" key="2">
    <source>
        <dbReference type="ARBA" id="ARBA00022741"/>
    </source>
</evidence>
<comment type="similarity">
    <text evidence="1">Belongs to the AAA ATPase family.</text>
</comment>
<dbReference type="RefSeq" id="WP_013468789.1">
    <property type="nucleotide sequence ID" value="NC_014810.2"/>
</dbReference>
<evidence type="ECO:0000256" key="3">
    <source>
        <dbReference type="ARBA" id="ARBA00022840"/>
    </source>
</evidence>
<evidence type="ECO:0000259" key="4">
    <source>
        <dbReference type="SMART" id="SM00382"/>
    </source>
</evidence>
<dbReference type="InterPro" id="IPR003593">
    <property type="entry name" value="AAA+_ATPase"/>
</dbReference>
<dbReference type="eggNOG" id="COG0464">
    <property type="taxonomic scope" value="Bacteria"/>
</dbReference>
<dbReference type="Gene3D" id="3.40.50.300">
    <property type="entry name" value="P-loop containing nucleotide triphosphate hydrolases"/>
    <property type="match status" value="1"/>
</dbReference>
<dbReference type="HOGENOM" id="CLU_034636_0_0_7"/>
<sequence length="584" mass="66988">MNLLPYFQDFLTASHVDETRIFPALVCTREEAQILRHLLKEYLKGQVEVEVRQILEKNTASMSEILEGKIADSLKAMLASLAHIRRLIDLEWVQEKRMKTQENSLLELVDGCLSLSPAFFKLLEKGLEEVPPNTNPYEDHLEYLNDWFSLIDLLYKLQRQKDSCVKKHVHAQIQRLRQRINTRLENTPRLFEIQKFLHKHHLKHAEEILFFALLKSAYVEDYSRIDEGCDFKSLINLPCVDTPLDPSILSPKSPLLQKGLVDFEEVLEPLNQNMVRQYFLQDWVLNAISVSNFHPKNGNTLKNILKDSDIFEALEPKLGLEDVVLSQKTRETLEILCKQIDPKLQARLRSWGIIKEARIEAKIIFYGPPGTGKTMSALALAKSLKKEVLCFDCSKILSMYVGESEKNVRKIFDDYYKIAKQCKNPPILFLDEADQFLSSRTTATSGADKMHNQMQNIFLHQIEKFEGVLIATTNLLETLDTAFSRRFNHKIEFKPPTFAQRVQLWQQYLPPHAPYSGGHTLESLANALAHHTLSGGQIALVVKNTAYKVATYAHPTFTLEDFLAEIHKERQGNFEGGKNIGFGV</sequence>
<accession>E7A8Y2</accession>
<evidence type="ECO:0000313" key="6">
    <source>
        <dbReference type="Proteomes" id="UP000007934"/>
    </source>
</evidence>
<dbReference type="KEGG" id="hfe:HFELIS_03340"/>
<organism evidence="5 6">
    <name type="scientific">Helicobacter felis (strain ATCC 49179 / CCUG 28539 / NCTC 12436 / CS1)</name>
    <dbReference type="NCBI Taxonomy" id="936155"/>
    <lineage>
        <taxon>Bacteria</taxon>
        <taxon>Pseudomonadati</taxon>
        <taxon>Campylobacterota</taxon>
        <taxon>Epsilonproteobacteria</taxon>
        <taxon>Campylobacterales</taxon>
        <taxon>Helicobacteraceae</taxon>
        <taxon>Helicobacter</taxon>
    </lineage>
</organism>
<dbReference type="InterPro" id="IPR003959">
    <property type="entry name" value="ATPase_AAA_core"/>
</dbReference>
<dbReference type="CDD" id="cd19481">
    <property type="entry name" value="RecA-like_protease"/>
    <property type="match status" value="1"/>
</dbReference>
<dbReference type="GO" id="GO:0005524">
    <property type="term" value="F:ATP binding"/>
    <property type="evidence" value="ECO:0007669"/>
    <property type="project" value="UniProtKB-KW"/>
</dbReference>
<name>E7A8Y2_HELFC</name>
<evidence type="ECO:0000313" key="5">
    <source>
        <dbReference type="EMBL" id="CBY82418.1"/>
    </source>
</evidence>
<dbReference type="InterPro" id="IPR050221">
    <property type="entry name" value="26S_Proteasome_ATPase"/>
</dbReference>
<dbReference type="STRING" id="936155.HFELIS_03340"/>
<gene>
    <name evidence="5" type="ordered locus">Hfelis_03340</name>
</gene>
<dbReference type="Proteomes" id="UP000007934">
    <property type="component" value="Chromosome"/>
</dbReference>
<dbReference type="InterPro" id="IPR027417">
    <property type="entry name" value="P-loop_NTPase"/>
</dbReference>
<proteinExistence type="inferred from homology"/>
<reference evidence="5 6" key="1">
    <citation type="journal article" date="2011" name="Genome Biol. Evol.">
        <title>Comparative whole genome sequence analysis of the carcinogenic bacterial model pathogen Helicobacter felis.</title>
        <authorList>
            <person name="Arnold I.C."/>
            <person name="Zigova Z."/>
            <person name="Holden M."/>
            <person name="Lawley T.D."/>
            <person name="Rad R."/>
            <person name="Dougan G."/>
            <person name="Falkow S."/>
            <person name="Bentley S.D."/>
            <person name="Muller A."/>
        </authorList>
    </citation>
    <scope>NUCLEOTIDE SEQUENCE [LARGE SCALE GENOMIC DNA]</scope>
    <source>
        <strain evidence="6">ATCC 49179 / CCUG 28539 / NCTC 12436 / CS1</strain>
    </source>
</reference>
<dbReference type="OrthoDB" id="9802352at2"/>
<protein>
    <submittedName>
        <fullName evidence="5">Probable AAA family ATPase</fullName>
    </submittedName>
</protein>
<dbReference type="PANTHER" id="PTHR23073">
    <property type="entry name" value="26S PROTEASOME REGULATORY SUBUNIT"/>
    <property type="match status" value="1"/>
</dbReference>
<dbReference type="EMBL" id="FQ670179">
    <property type="protein sequence ID" value="CBY82418.1"/>
    <property type="molecule type" value="Genomic_DNA"/>
</dbReference>
<dbReference type="GO" id="GO:0016887">
    <property type="term" value="F:ATP hydrolysis activity"/>
    <property type="evidence" value="ECO:0007669"/>
    <property type="project" value="InterPro"/>
</dbReference>
<dbReference type="SMART" id="SM00382">
    <property type="entry name" value="AAA"/>
    <property type="match status" value="1"/>
</dbReference>
<keyword evidence="2" id="KW-0547">Nucleotide-binding</keyword>
<dbReference type="AlphaFoldDB" id="E7A8Y2"/>
<keyword evidence="6" id="KW-1185">Reference proteome</keyword>
<feature type="domain" description="AAA+ ATPase" evidence="4">
    <location>
        <begin position="359"/>
        <end position="497"/>
    </location>
</feature>